<feature type="binding site" evidence="8">
    <location>
        <position position="109"/>
    </location>
    <ligand>
        <name>Zn(2+)</name>
        <dbReference type="ChEBI" id="CHEBI:29105"/>
    </ligand>
</feature>
<dbReference type="InterPro" id="IPR020602">
    <property type="entry name" value="GTP_CycHdrlase_I_dom"/>
</dbReference>
<dbReference type="EC" id="3.5.4.16" evidence="8"/>
<reference evidence="11" key="1">
    <citation type="submission" date="2016-10" db="EMBL/GenBank/DDBJ databases">
        <authorList>
            <person name="Varghese N."/>
            <person name="Submissions S."/>
        </authorList>
    </citation>
    <scope>NUCLEOTIDE SEQUENCE [LARGE SCALE GENOMIC DNA]</scope>
    <source>
        <strain evidence="11">CGMCC 1.10683</strain>
    </source>
</reference>
<evidence type="ECO:0000256" key="4">
    <source>
        <dbReference type="ARBA" id="ARBA00011857"/>
    </source>
</evidence>
<comment type="subunit">
    <text evidence="4">Toroid-shaped homodecamer, composed of two pentamers of five dimers.</text>
</comment>
<dbReference type="OrthoDB" id="9801207at2"/>
<keyword evidence="7 8" id="KW-0342">GTP-binding</keyword>
<dbReference type="FunFam" id="3.30.1130.10:FF:000001">
    <property type="entry name" value="GTP cyclohydrolase 1"/>
    <property type="match status" value="1"/>
</dbReference>
<dbReference type="FunFam" id="1.10.286.10:FF:000001">
    <property type="entry name" value="GTP cyclohydrolase 1"/>
    <property type="match status" value="1"/>
</dbReference>
<dbReference type="STRING" id="871741.SAMN05192570_1361"/>
<dbReference type="NCBIfam" id="TIGR00063">
    <property type="entry name" value="folE"/>
    <property type="match status" value="1"/>
</dbReference>
<dbReference type="GO" id="GO:0006729">
    <property type="term" value="P:tetrahydrobiopterin biosynthetic process"/>
    <property type="evidence" value="ECO:0007669"/>
    <property type="project" value="TreeGrafter"/>
</dbReference>
<dbReference type="Gene3D" id="1.10.286.10">
    <property type="match status" value="1"/>
</dbReference>
<comment type="catalytic activity">
    <reaction evidence="1 8">
        <text>GTP + H2O = 7,8-dihydroneopterin 3'-triphosphate + formate + H(+)</text>
        <dbReference type="Rhea" id="RHEA:17473"/>
        <dbReference type="ChEBI" id="CHEBI:15377"/>
        <dbReference type="ChEBI" id="CHEBI:15378"/>
        <dbReference type="ChEBI" id="CHEBI:15740"/>
        <dbReference type="ChEBI" id="CHEBI:37565"/>
        <dbReference type="ChEBI" id="CHEBI:58462"/>
        <dbReference type="EC" id="3.5.4.16"/>
    </reaction>
</comment>
<dbReference type="PROSITE" id="PS00860">
    <property type="entry name" value="GTP_CYCLOHYDROL_1_2"/>
    <property type="match status" value="1"/>
</dbReference>
<dbReference type="GO" id="GO:0046654">
    <property type="term" value="P:tetrahydrofolate biosynthetic process"/>
    <property type="evidence" value="ECO:0007669"/>
    <property type="project" value="UniProtKB-UniRule"/>
</dbReference>
<dbReference type="NCBIfam" id="NF006825">
    <property type="entry name" value="PRK09347.1-2"/>
    <property type="match status" value="1"/>
</dbReference>
<keyword evidence="11" id="KW-1185">Reference proteome</keyword>
<dbReference type="NCBIfam" id="NF006826">
    <property type="entry name" value="PRK09347.1-3"/>
    <property type="match status" value="1"/>
</dbReference>
<dbReference type="PANTHER" id="PTHR11109:SF7">
    <property type="entry name" value="GTP CYCLOHYDROLASE 1"/>
    <property type="match status" value="1"/>
</dbReference>
<evidence type="ECO:0000256" key="1">
    <source>
        <dbReference type="ARBA" id="ARBA00001052"/>
    </source>
</evidence>
<keyword evidence="8" id="KW-0862">Zinc</keyword>
<evidence type="ECO:0000259" key="9">
    <source>
        <dbReference type="Pfam" id="PF01227"/>
    </source>
</evidence>
<dbReference type="GO" id="GO:0006730">
    <property type="term" value="P:one-carbon metabolic process"/>
    <property type="evidence" value="ECO:0007669"/>
    <property type="project" value="UniProtKB-UniRule"/>
</dbReference>
<dbReference type="RefSeq" id="WP_092308108.1">
    <property type="nucleotide sequence ID" value="NZ_FOZV01000002.1"/>
</dbReference>
<dbReference type="InterPro" id="IPR018234">
    <property type="entry name" value="GTP_CycHdrlase_I_CS"/>
</dbReference>
<evidence type="ECO:0000256" key="6">
    <source>
        <dbReference type="ARBA" id="ARBA00022801"/>
    </source>
</evidence>
<sequence length="214" mass="23474">MAAASVSALAFEPASHAACDATAQLPWRRPTRAEAEAAVRTLIGWAGDDPRREGLLDTPARVARAYEEWFAGYAQEPAEILERTFGEVAGYDELVLLRDIPIESVCEHHMAVIRGVAHVAYLPSERVVGISKLARLVDAFARRLQIQERLTAEVAEALEQTLRPRGVAVVIEAAHECMASRGVRKHGASLVTRRFTGVFEEPERRREVLAALAG</sequence>
<dbReference type="EMBL" id="FOZV01000002">
    <property type="protein sequence ID" value="SFS44721.1"/>
    <property type="molecule type" value="Genomic_DNA"/>
</dbReference>
<gene>
    <name evidence="8" type="primary">folE</name>
    <name evidence="10" type="ORF">SAMN05192570_1361</name>
</gene>
<dbReference type="InterPro" id="IPR043133">
    <property type="entry name" value="GTP-CH-I_C/QueF"/>
</dbReference>
<evidence type="ECO:0000256" key="8">
    <source>
        <dbReference type="HAMAP-Rule" id="MF_00223"/>
    </source>
</evidence>
<name>A0A1I6PWV3_9CAUL</name>
<dbReference type="Proteomes" id="UP000198788">
    <property type="component" value="Unassembled WGS sequence"/>
</dbReference>
<dbReference type="SUPFAM" id="SSF55620">
    <property type="entry name" value="Tetrahydrobiopterin biosynthesis enzymes-like"/>
    <property type="match status" value="1"/>
</dbReference>
<keyword evidence="8" id="KW-0547">Nucleotide-binding</keyword>
<feature type="domain" description="GTP cyclohydrolase I" evidence="9">
    <location>
        <begin position="36"/>
        <end position="210"/>
    </location>
</feature>
<comment type="subunit">
    <text evidence="8">Homopolymer.</text>
</comment>
<evidence type="ECO:0000256" key="7">
    <source>
        <dbReference type="ARBA" id="ARBA00023134"/>
    </source>
</evidence>
<feature type="binding site" evidence="8">
    <location>
        <position position="177"/>
    </location>
    <ligand>
        <name>Zn(2+)</name>
        <dbReference type="ChEBI" id="CHEBI:29105"/>
    </ligand>
</feature>
<comment type="pathway">
    <text evidence="2 8">Cofactor biosynthesis; 7,8-dihydroneopterin triphosphate biosynthesis; 7,8-dihydroneopterin triphosphate from GTP: step 1/1.</text>
</comment>
<dbReference type="AlphaFoldDB" id="A0A1I6PWV3"/>
<dbReference type="GO" id="GO:0005525">
    <property type="term" value="F:GTP binding"/>
    <property type="evidence" value="ECO:0007669"/>
    <property type="project" value="UniProtKB-KW"/>
</dbReference>
<evidence type="ECO:0000256" key="3">
    <source>
        <dbReference type="ARBA" id="ARBA00008085"/>
    </source>
</evidence>
<evidence type="ECO:0000313" key="10">
    <source>
        <dbReference type="EMBL" id="SFS44721.1"/>
    </source>
</evidence>
<dbReference type="Gene3D" id="3.30.1130.10">
    <property type="match status" value="1"/>
</dbReference>
<feature type="binding site" evidence="8">
    <location>
        <position position="106"/>
    </location>
    <ligand>
        <name>Zn(2+)</name>
        <dbReference type="ChEBI" id="CHEBI:29105"/>
    </ligand>
</feature>
<proteinExistence type="inferred from homology"/>
<dbReference type="InterPro" id="IPR043134">
    <property type="entry name" value="GTP-CH-I_N"/>
</dbReference>
<protein>
    <recommendedName>
        <fullName evidence="8">GTP cyclohydrolase 1</fullName>
        <ecNumber evidence="8">3.5.4.16</ecNumber>
    </recommendedName>
    <alternativeName>
        <fullName evidence="8">GTP cyclohydrolase I</fullName>
        <shortName evidence="8">GTP-CH-I</shortName>
    </alternativeName>
</protein>
<dbReference type="InterPro" id="IPR001474">
    <property type="entry name" value="GTP_CycHdrlase_I"/>
</dbReference>
<keyword evidence="6 8" id="KW-0378">Hydrolase</keyword>
<dbReference type="Pfam" id="PF01227">
    <property type="entry name" value="GTP_cyclohydroI"/>
    <property type="match status" value="1"/>
</dbReference>
<evidence type="ECO:0000256" key="2">
    <source>
        <dbReference type="ARBA" id="ARBA00005080"/>
    </source>
</evidence>
<accession>A0A1I6PWV3</accession>
<dbReference type="PANTHER" id="PTHR11109">
    <property type="entry name" value="GTP CYCLOHYDROLASE I"/>
    <property type="match status" value="1"/>
</dbReference>
<dbReference type="PROSITE" id="PS00859">
    <property type="entry name" value="GTP_CYCLOHYDROL_1_1"/>
    <property type="match status" value="1"/>
</dbReference>
<dbReference type="GO" id="GO:0008270">
    <property type="term" value="F:zinc ion binding"/>
    <property type="evidence" value="ECO:0007669"/>
    <property type="project" value="UniProtKB-UniRule"/>
</dbReference>
<dbReference type="HAMAP" id="MF_00223">
    <property type="entry name" value="FolE"/>
    <property type="match status" value="1"/>
</dbReference>
<evidence type="ECO:0000256" key="5">
    <source>
        <dbReference type="ARBA" id="ARBA00022563"/>
    </source>
</evidence>
<keyword evidence="8" id="KW-0479">Metal-binding</keyword>
<dbReference type="GO" id="GO:0005737">
    <property type="term" value="C:cytoplasm"/>
    <property type="evidence" value="ECO:0007669"/>
    <property type="project" value="TreeGrafter"/>
</dbReference>
<dbReference type="GO" id="GO:0003934">
    <property type="term" value="F:GTP cyclohydrolase I activity"/>
    <property type="evidence" value="ECO:0007669"/>
    <property type="project" value="UniProtKB-UniRule"/>
</dbReference>
<keyword evidence="5 8" id="KW-0554">One-carbon metabolism</keyword>
<comment type="similarity">
    <text evidence="3 8">Belongs to the GTP cyclohydrolase I family.</text>
</comment>
<dbReference type="UniPathway" id="UPA00848">
    <property type="reaction ID" value="UER00151"/>
</dbReference>
<organism evidence="10 11">
    <name type="scientific">Brevundimonas viscosa</name>
    <dbReference type="NCBI Taxonomy" id="871741"/>
    <lineage>
        <taxon>Bacteria</taxon>
        <taxon>Pseudomonadati</taxon>
        <taxon>Pseudomonadota</taxon>
        <taxon>Alphaproteobacteria</taxon>
        <taxon>Caulobacterales</taxon>
        <taxon>Caulobacteraceae</taxon>
        <taxon>Brevundimonas</taxon>
    </lineage>
</organism>
<evidence type="ECO:0000313" key="11">
    <source>
        <dbReference type="Proteomes" id="UP000198788"/>
    </source>
</evidence>